<feature type="transmembrane region" description="Helical" evidence="1">
    <location>
        <begin position="213"/>
        <end position="232"/>
    </location>
</feature>
<keyword evidence="4" id="KW-1185">Reference proteome</keyword>
<dbReference type="STRING" id="1141106.GCA_000308095_01587"/>
<dbReference type="RefSeq" id="WP_019168209.1">
    <property type="nucleotide sequence ID" value="NZ_CAIB01000122.1"/>
</dbReference>
<dbReference type="GO" id="GO:0006508">
    <property type="term" value="P:proteolysis"/>
    <property type="evidence" value="ECO:0007669"/>
    <property type="project" value="UniProtKB-KW"/>
</dbReference>
<feature type="transmembrane region" description="Helical" evidence="1">
    <location>
        <begin position="163"/>
        <end position="180"/>
    </location>
</feature>
<dbReference type="OrthoDB" id="371054at2"/>
<evidence type="ECO:0000313" key="3">
    <source>
        <dbReference type="EMBL" id="SUM43785.1"/>
    </source>
</evidence>
<keyword evidence="3" id="KW-0645">Protease</keyword>
<feature type="transmembrane region" description="Helical" evidence="1">
    <location>
        <begin position="70"/>
        <end position="89"/>
    </location>
</feature>
<dbReference type="AlphaFoldDB" id="A0A380FYH2"/>
<organism evidence="3 4">
    <name type="scientific">Staphylococcus intermedius NCTC 11048</name>
    <dbReference type="NCBI Taxonomy" id="1141106"/>
    <lineage>
        <taxon>Bacteria</taxon>
        <taxon>Bacillati</taxon>
        <taxon>Bacillota</taxon>
        <taxon>Bacilli</taxon>
        <taxon>Bacillales</taxon>
        <taxon>Staphylococcaceae</taxon>
        <taxon>Staphylococcus</taxon>
        <taxon>Staphylococcus intermedius group</taxon>
    </lineage>
</organism>
<evidence type="ECO:0000259" key="2">
    <source>
        <dbReference type="Pfam" id="PF02517"/>
    </source>
</evidence>
<feature type="transmembrane region" description="Helical" evidence="1">
    <location>
        <begin position="133"/>
        <end position="157"/>
    </location>
</feature>
<dbReference type="InterPro" id="IPR003675">
    <property type="entry name" value="Rce1/LyrA-like_dom"/>
</dbReference>
<accession>A0A380FYH2</accession>
<proteinExistence type="predicted"/>
<feature type="transmembrane region" description="Helical" evidence="1">
    <location>
        <begin position="34"/>
        <end position="58"/>
    </location>
</feature>
<dbReference type="Pfam" id="PF02517">
    <property type="entry name" value="Rce1-like"/>
    <property type="match status" value="1"/>
</dbReference>
<dbReference type="GO" id="GO:0004175">
    <property type="term" value="F:endopeptidase activity"/>
    <property type="evidence" value="ECO:0007669"/>
    <property type="project" value="UniProtKB-ARBA"/>
</dbReference>
<feature type="domain" description="CAAX prenyl protease 2/Lysostaphin resistance protein A-like" evidence="2">
    <location>
        <begin position="99"/>
        <end position="196"/>
    </location>
</feature>
<keyword evidence="1" id="KW-1133">Transmembrane helix</keyword>
<dbReference type="GO" id="GO:0080120">
    <property type="term" value="P:CAAX-box protein maturation"/>
    <property type="evidence" value="ECO:0007669"/>
    <property type="project" value="UniProtKB-ARBA"/>
</dbReference>
<keyword evidence="1" id="KW-0812">Transmembrane</keyword>
<gene>
    <name evidence="3" type="ORF">NCTC11048_00150</name>
</gene>
<evidence type="ECO:0000256" key="1">
    <source>
        <dbReference type="SAM" id="Phobius"/>
    </source>
</evidence>
<keyword evidence="3" id="KW-0378">Hydrolase</keyword>
<name>A0A380FYH2_STAIN</name>
<dbReference type="Proteomes" id="UP000255549">
    <property type="component" value="Unassembled WGS sequence"/>
</dbReference>
<reference evidence="3 4" key="1">
    <citation type="submission" date="2018-06" db="EMBL/GenBank/DDBJ databases">
        <authorList>
            <consortium name="Pathogen Informatics"/>
            <person name="Doyle S."/>
        </authorList>
    </citation>
    <scope>NUCLEOTIDE SEQUENCE [LARGE SCALE GENOMIC DNA]</scope>
    <source>
        <strain evidence="4">NCTC 11048</strain>
    </source>
</reference>
<evidence type="ECO:0000313" key="4">
    <source>
        <dbReference type="Proteomes" id="UP000255549"/>
    </source>
</evidence>
<dbReference type="EMBL" id="UHDP01000001">
    <property type="protein sequence ID" value="SUM43785.1"/>
    <property type="molecule type" value="Genomic_DNA"/>
</dbReference>
<protein>
    <submittedName>
        <fullName evidence="3">Caax amino protease family</fullName>
    </submittedName>
</protein>
<keyword evidence="1" id="KW-0472">Membrane</keyword>
<sequence length="243" mass="28010">MKKIIIYFSLYFIISALGFDTLKRMGIEYNSLEISIYAIPMMIILSIFVYSIALYSYQKGNNRPIMHIKLLEYVIPLVILSNALIILEILYTGNFTPILISQLFLTFLIGFSEEFFFRKYIIESILNKYKSKLLALIISSILFGLIHMANIFGGLTIENATSQSISAIVVGTVYGLIYIFTKKIWMLVLLHMNVDFTLFSSVINQVYLQAIPALIVDIILFISVLMIIMSIFKRLKYRQKNFL</sequence>